<dbReference type="EMBL" id="GANP01010020">
    <property type="protein sequence ID" value="JAB74448.1"/>
    <property type="molecule type" value="mRNA"/>
</dbReference>
<comment type="similarity">
    <text evidence="1">Belongs to the sulfotransferase 1 family.</text>
</comment>
<dbReference type="Gene3D" id="3.40.50.300">
    <property type="entry name" value="P-loop containing nucleotide triphosphate hydrolases"/>
    <property type="match status" value="1"/>
</dbReference>
<dbReference type="Pfam" id="PF00685">
    <property type="entry name" value="Sulfotransfer_1"/>
    <property type="match status" value="1"/>
</dbReference>
<dbReference type="InterPro" id="IPR000863">
    <property type="entry name" value="Sulfotransferase_dom"/>
</dbReference>
<sequence length="318" mass="36254">MNQAPKKTPYLQMIDGVPRTPLVKPEVYSEASRFKPTVGDVILMTHPKSGTHWVTQIVLLILNKGQSPRDLADLASQAPFIEVNGVRHSERSPRLLRTHLPFGRLQYNEEAKYIYVARNPYDTCVSFYHHVKGLPQFRFQDGTFEDFVDAFINGRIGHGDQLEHVLSGYAKRHQPNVFFLTYEGLKADTARTVVELAKFLGEPYARMFERENSLMDEILLKSSVGYMKKMLEVNPEELPMIYNHPPPPPDVEAELLKIRSGPRTACNVRNGTPGDWRSHFTPELLERMEAWIGEKTRGSDLMDLWGREFTATKLSAAA</sequence>
<evidence type="ECO:0000259" key="3">
    <source>
        <dbReference type="Pfam" id="PF00685"/>
    </source>
</evidence>
<proteinExistence type="evidence at transcript level"/>
<evidence type="ECO:0000256" key="1">
    <source>
        <dbReference type="ARBA" id="ARBA00005771"/>
    </source>
</evidence>
<dbReference type="SUPFAM" id="SSF52540">
    <property type="entry name" value="P-loop containing nucleoside triphosphate hydrolases"/>
    <property type="match status" value="1"/>
</dbReference>
<keyword evidence="2 4" id="KW-0808">Transferase</keyword>
<feature type="domain" description="Sulfotransferase" evidence="3">
    <location>
        <begin position="40"/>
        <end position="299"/>
    </location>
</feature>
<accession>V5HLQ0</accession>
<protein>
    <submittedName>
        <fullName evidence="4">Putative sulfotransferase</fullName>
    </submittedName>
</protein>
<dbReference type="GO" id="GO:0008146">
    <property type="term" value="F:sulfotransferase activity"/>
    <property type="evidence" value="ECO:0007669"/>
    <property type="project" value="InterPro"/>
</dbReference>
<organism evidence="4">
    <name type="scientific">Ixodes ricinus</name>
    <name type="common">Common tick</name>
    <name type="synonym">Acarus ricinus</name>
    <dbReference type="NCBI Taxonomy" id="34613"/>
    <lineage>
        <taxon>Eukaryota</taxon>
        <taxon>Metazoa</taxon>
        <taxon>Ecdysozoa</taxon>
        <taxon>Arthropoda</taxon>
        <taxon>Chelicerata</taxon>
        <taxon>Arachnida</taxon>
        <taxon>Acari</taxon>
        <taxon>Parasitiformes</taxon>
        <taxon>Ixodida</taxon>
        <taxon>Ixodoidea</taxon>
        <taxon>Ixodidae</taxon>
        <taxon>Ixodinae</taxon>
        <taxon>Ixodes</taxon>
    </lineage>
</organism>
<reference evidence="4" key="1">
    <citation type="journal article" date="2015" name="Sci. Rep.">
        <title>Tissue- and time-dependent transcription in Ixodes ricinus salivary glands and midguts when blood feeding on the vertebrate host.</title>
        <authorList>
            <person name="Kotsyfakis M."/>
            <person name="Schwarz A."/>
            <person name="Erhart J."/>
            <person name="Ribeiro J.M."/>
        </authorList>
    </citation>
    <scope>NUCLEOTIDE SEQUENCE</scope>
    <source>
        <tissue evidence="4">Salivary gland and midgut</tissue>
    </source>
</reference>
<dbReference type="PANTHER" id="PTHR11783">
    <property type="entry name" value="SULFOTRANSFERASE SULT"/>
    <property type="match status" value="1"/>
</dbReference>
<dbReference type="AlphaFoldDB" id="V5HLQ0"/>
<name>V5HLQ0_IXORI</name>
<dbReference type="InterPro" id="IPR027417">
    <property type="entry name" value="P-loop_NTPase"/>
</dbReference>
<evidence type="ECO:0000256" key="2">
    <source>
        <dbReference type="ARBA" id="ARBA00022679"/>
    </source>
</evidence>
<evidence type="ECO:0000313" key="4">
    <source>
        <dbReference type="EMBL" id="JAB74448.1"/>
    </source>
</evidence>